<dbReference type="EMBL" id="BAABKI010000009">
    <property type="protein sequence ID" value="GAA5171126.1"/>
    <property type="molecule type" value="Genomic_DNA"/>
</dbReference>
<sequence>MTAPIQAFDQLRRFLKDMFQFEAHDLDFGIYRITRLKRQFIQSFIDGEADNSLRSTVNHALGSVHNSQSETARHWLAAFAAQFGDMGRPLWQAVAENPDDENAQSRFRSLFTMPVLSDEQREQAEAQLTNFLETRQLSAEQLETKVYNHLLNFFELYYQNGDFGYNTRATSAFKVPYEADYDGSDTLFHWKHKDSYYIKTGNGFHSVRCQVAGQWLEFRLTHGDNEQSQTSERNNNKDADSKHYRLVDIQPIAEQGAEGDEKTVWQVRFALAVSSTPKIALYTRLWQTVFQGSDDLTPYLHKKPDKSDPEPGKPLFNDLTDDFDKSDGGQIKGIGQLRLKFERYLEELAKRSEFADLGGNAGERQQELEQDWIAGALWQIDRNLNKFYVGNDADYFIHKDLQGFLTREKSRFIKQVIFSDLDALLHAGEDNATTLIARTFNQVADTLIGFLAAIENFQKGLFELKKKVVDTHYLVSVGKLPAHFHARVFANVAQRDEWRDVFKVDVSTASELAEHPTLVVDTRLYRESDPTFQDDLLSLAEFDDLDEQTDGLLINSENWQALNLLQEKFREQIKCIYIDPPYNTGGDGFLYKDSFRHSSWASMMHDRLSVSRNFLSQNGVIFSSIDQNERNSLQEILATTLGGNNKIGEIVWHNATDNNPTRIAHEHEYIISYAKSLSNVESEWKSAISDAKKSLIEIANTLSEKHSDEKELKKEYAKWFKENKPFLGQMDRYKYIDHGGVYTGSQSVHNPGKEGYRYDFIHPDTGRPCKQPLMGYRFPETTMKRLMDEDRILFGEDENKIVELKVYAHEFEDKLSSIIKLDGRSGANDLRAMFPKGKKFSNPKPSALLESLLPFIVEGDDIVMDYFAGSGTTAQAVIALNRRDNERRRFVLAEMGDYFDSILKPRVTRTMHAGRWRDGVPISDVNWMGIIKVQRLEQYEDLLDNLALDDSGQPRTHWDEAALPQQIPVNYLFRPEQNSLSSSLDVSRPFSQTLRIGKAREEKPIDLMETWCYLQGYWVKSRRVYRPDTHPDLDRQYLAVETTHGTLVVFRDIDPAEDDTTNLHAILAHYADAQGVSRIQRLELNFDADLRRLELDTYLIQASDFLRGAQWS</sequence>
<dbReference type="Proteomes" id="UP001500074">
    <property type="component" value="Unassembled WGS sequence"/>
</dbReference>
<dbReference type="RefSeq" id="WP_051907523.1">
    <property type="nucleotide sequence ID" value="NZ_BAABKI010000009.1"/>
</dbReference>
<dbReference type="EC" id="2.1.1.72" evidence="2"/>
<feature type="domain" description="DNA methylase N-4/N-6" evidence="7">
    <location>
        <begin position="573"/>
        <end position="896"/>
    </location>
</feature>
<dbReference type="Pfam" id="PF01555">
    <property type="entry name" value="N6_N4_Mtase"/>
    <property type="match status" value="1"/>
</dbReference>
<proteinExistence type="inferred from homology"/>
<gene>
    <name evidence="8" type="ORF">GCM10023342_05400</name>
</gene>
<dbReference type="InterPro" id="IPR002941">
    <property type="entry name" value="DNA_methylase_N4/N6"/>
</dbReference>
<evidence type="ECO:0000256" key="6">
    <source>
        <dbReference type="ARBA" id="ARBA00047942"/>
    </source>
</evidence>
<comment type="caution">
    <text evidence="8">The sequence shown here is derived from an EMBL/GenBank/DDBJ whole genome shotgun (WGS) entry which is preliminary data.</text>
</comment>
<evidence type="ECO:0000256" key="1">
    <source>
        <dbReference type="ARBA" id="ARBA00006594"/>
    </source>
</evidence>
<reference evidence="9" key="1">
    <citation type="journal article" date="2019" name="Int. J. Syst. Evol. Microbiol.">
        <title>The Global Catalogue of Microorganisms (GCM) 10K type strain sequencing project: providing services to taxonomists for standard genome sequencing and annotation.</title>
        <authorList>
            <consortium name="The Broad Institute Genomics Platform"/>
            <consortium name="The Broad Institute Genome Sequencing Center for Infectious Disease"/>
            <person name="Wu L."/>
            <person name="Ma J."/>
        </authorList>
    </citation>
    <scope>NUCLEOTIDE SEQUENCE [LARGE SCALE GENOMIC DNA]</scope>
    <source>
        <strain evidence="9">JCM 18472</strain>
    </source>
</reference>
<evidence type="ECO:0000256" key="4">
    <source>
        <dbReference type="ARBA" id="ARBA00022679"/>
    </source>
</evidence>
<keyword evidence="5" id="KW-0949">S-adenosyl-L-methionine</keyword>
<name>A0ABP9R3Z2_9GAMM</name>
<dbReference type="SUPFAM" id="SSF53335">
    <property type="entry name" value="S-adenosyl-L-methionine-dependent methyltransferases"/>
    <property type="match status" value="1"/>
</dbReference>
<organism evidence="8 9">
    <name type="scientific">Modicisalibacter zincidurans</name>
    <dbReference type="NCBI Taxonomy" id="1178777"/>
    <lineage>
        <taxon>Bacteria</taxon>
        <taxon>Pseudomonadati</taxon>
        <taxon>Pseudomonadota</taxon>
        <taxon>Gammaproteobacteria</taxon>
        <taxon>Oceanospirillales</taxon>
        <taxon>Halomonadaceae</taxon>
        <taxon>Modicisalibacter</taxon>
    </lineage>
</organism>
<keyword evidence="3" id="KW-0489">Methyltransferase</keyword>
<dbReference type="InterPro" id="IPR002295">
    <property type="entry name" value="N4/N6-MTase_EcoPI_Mod-like"/>
</dbReference>
<evidence type="ECO:0000256" key="3">
    <source>
        <dbReference type="ARBA" id="ARBA00022603"/>
    </source>
</evidence>
<keyword evidence="9" id="KW-1185">Reference proteome</keyword>
<keyword evidence="4" id="KW-0808">Transferase</keyword>
<evidence type="ECO:0000256" key="2">
    <source>
        <dbReference type="ARBA" id="ARBA00011900"/>
    </source>
</evidence>
<dbReference type="Gene3D" id="3.40.50.150">
    <property type="entry name" value="Vaccinia Virus protein VP39"/>
    <property type="match status" value="1"/>
</dbReference>
<evidence type="ECO:0000313" key="9">
    <source>
        <dbReference type="Proteomes" id="UP001500074"/>
    </source>
</evidence>
<dbReference type="PRINTS" id="PR00506">
    <property type="entry name" value="D21N6MTFRASE"/>
</dbReference>
<comment type="catalytic activity">
    <reaction evidence="6">
        <text>a 2'-deoxyadenosine in DNA + S-adenosyl-L-methionine = an N(6)-methyl-2'-deoxyadenosine in DNA + S-adenosyl-L-homocysteine + H(+)</text>
        <dbReference type="Rhea" id="RHEA:15197"/>
        <dbReference type="Rhea" id="RHEA-COMP:12418"/>
        <dbReference type="Rhea" id="RHEA-COMP:12419"/>
        <dbReference type="ChEBI" id="CHEBI:15378"/>
        <dbReference type="ChEBI" id="CHEBI:57856"/>
        <dbReference type="ChEBI" id="CHEBI:59789"/>
        <dbReference type="ChEBI" id="CHEBI:90615"/>
        <dbReference type="ChEBI" id="CHEBI:90616"/>
        <dbReference type="EC" id="2.1.1.72"/>
    </reaction>
</comment>
<evidence type="ECO:0000256" key="5">
    <source>
        <dbReference type="ARBA" id="ARBA00022691"/>
    </source>
</evidence>
<comment type="similarity">
    <text evidence="1">Belongs to the N(4)/N(6)-methyltransferase family.</text>
</comment>
<dbReference type="PROSITE" id="PS00092">
    <property type="entry name" value="N6_MTASE"/>
    <property type="match status" value="1"/>
</dbReference>
<dbReference type="InterPro" id="IPR002052">
    <property type="entry name" value="DNA_methylase_N6_adenine_CS"/>
</dbReference>
<evidence type="ECO:0000313" key="8">
    <source>
        <dbReference type="EMBL" id="GAA5171126.1"/>
    </source>
</evidence>
<dbReference type="InterPro" id="IPR029063">
    <property type="entry name" value="SAM-dependent_MTases_sf"/>
</dbReference>
<evidence type="ECO:0000259" key="7">
    <source>
        <dbReference type="Pfam" id="PF01555"/>
    </source>
</evidence>
<accession>A0ABP9R3Z2</accession>
<protein>
    <recommendedName>
        <fullName evidence="2">site-specific DNA-methyltransferase (adenine-specific)</fullName>
        <ecNumber evidence="2">2.1.1.72</ecNumber>
    </recommendedName>
</protein>